<accession>A0A1E3BG74</accession>
<feature type="region of interest" description="Disordered" evidence="2">
    <location>
        <begin position="333"/>
        <end position="404"/>
    </location>
</feature>
<dbReference type="Proteomes" id="UP000094569">
    <property type="component" value="Unassembled WGS sequence"/>
</dbReference>
<dbReference type="AlphaFoldDB" id="A0A1E3BG74"/>
<evidence type="ECO:0000256" key="1">
    <source>
        <dbReference type="ARBA" id="ARBA00008509"/>
    </source>
</evidence>
<evidence type="ECO:0000313" key="5">
    <source>
        <dbReference type="EMBL" id="ODM19929.1"/>
    </source>
</evidence>
<dbReference type="CDD" id="cd06466">
    <property type="entry name" value="p23_CS_SGT1_like"/>
    <property type="match status" value="1"/>
</dbReference>
<dbReference type="PROSITE" id="PS51048">
    <property type="entry name" value="SGS"/>
    <property type="match status" value="1"/>
</dbReference>
<dbReference type="Pfam" id="PF05002">
    <property type="entry name" value="SGS"/>
    <property type="match status" value="1"/>
</dbReference>
<dbReference type="STRING" id="573508.A0A1E3BG74"/>
<gene>
    <name evidence="5" type="ORF">SI65_04915</name>
</gene>
<organism evidence="5 6">
    <name type="scientific">Aspergillus cristatus</name>
    <name type="common">Chinese Fuzhuan brick tea-fermentation fungus</name>
    <name type="synonym">Eurotium cristatum</name>
    <dbReference type="NCBI Taxonomy" id="573508"/>
    <lineage>
        <taxon>Eukaryota</taxon>
        <taxon>Fungi</taxon>
        <taxon>Dikarya</taxon>
        <taxon>Ascomycota</taxon>
        <taxon>Pezizomycotina</taxon>
        <taxon>Eurotiomycetes</taxon>
        <taxon>Eurotiomycetidae</taxon>
        <taxon>Eurotiales</taxon>
        <taxon>Aspergillaceae</taxon>
        <taxon>Aspergillus</taxon>
        <taxon>Aspergillus subgen. Aspergillus</taxon>
    </lineage>
</organism>
<dbReference type="InterPro" id="IPR044563">
    <property type="entry name" value="Sgt1-like"/>
</dbReference>
<dbReference type="VEuPathDB" id="FungiDB:SI65_04915"/>
<protein>
    <recommendedName>
        <fullName evidence="7">SGT1 and CS domain protein</fullName>
    </recommendedName>
</protein>
<dbReference type="SUPFAM" id="SSF49764">
    <property type="entry name" value="HSP20-like chaperones"/>
    <property type="match status" value="1"/>
</dbReference>
<dbReference type="Gene3D" id="2.60.40.790">
    <property type="match status" value="1"/>
</dbReference>
<feature type="domain" description="SGS" evidence="3">
    <location>
        <begin position="350"/>
        <end position="458"/>
    </location>
</feature>
<feature type="region of interest" description="Disordered" evidence="2">
    <location>
        <begin position="191"/>
        <end position="231"/>
    </location>
</feature>
<sequence>MNAASQGDKALSTSDTLSAIQHFTQALVELPRAPAYYIKRSTAYSRVKVADGGPKSSASLRDAEIALTLARERGKRELILSAQMRRGVALYQLERFGDAGFVFEMIQEKTSGGNGGKDKEEEVRDAMGAGGAAKKNGYEQELPIWVAKVKGRLNKLGEGNEKGVVSVKEYPSDVRIPTEKELKAQLEALKAGKTETEESVSGVGQKSDNAAKTDKNGAASAPSTATTSAAPVPEKVRHEWYQSNDSVVVTLYVKGIAKDSVATELKEDSVSLQFPLPSGTDYDFTLDPLFTTIDPATSKVSVMSTKIEITLRKRTPGQKWNALEASAADVKLADRQAAKDSKPTTDKGPSYPTSSRHGAKDWDKLASSLDKKPKSKKEDKKEAGKDGSGNESDGAESVDSDFGGGDAVDGFFKKLYANADPDTRRAMVKSYVESQGTSLSTNWGEVGKGKVEAKPPSD</sequence>
<name>A0A1E3BG74_ASPCR</name>
<dbReference type="GO" id="GO:0051087">
    <property type="term" value="F:protein-folding chaperone binding"/>
    <property type="evidence" value="ECO:0007669"/>
    <property type="project" value="InterPro"/>
</dbReference>
<keyword evidence="6" id="KW-1185">Reference proteome</keyword>
<comment type="similarity">
    <text evidence="1">Belongs to the SGT1 family.</text>
</comment>
<feature type="compositionally biased region" description="Polar residues" evidence="2">
    <location>
        <begin position="433"/>
        <end position="443"/>
    </location>
</feature>
<feature type="compositionally biased region" description="Low complexity" evidence="2">
    <location>
        <begin position="218"/>
        <end position="231"/>
    </location>
</feature>
<proteinExistence type="inferred from homology"/>
<dbReference type="Pfam" id="PF04969">
    <property type="entry name" value="CS"/>
    <property type="match status" value="1"/>
</dbReference>
<feature type="domain" description="CS" evidence="4">
    <location>
        <begin position="233"/>
        <end position="324"/>
    </location>
</feature>
<evidence type="ECO:0000256" key="2">
    <source>
        <dbReference type="SAM" id="MobiDB-lite"/>
    </source>
</evidence>
<dbReference type="EMBL" id="JXNT01000004">
    <property type="protein sequence ID" value="ODM19929.1"/>
    <property type="molecule type" value="Genomic_DNA"/>
</dbReference>
<evidence type="ECO:0000259" key="4">
    <source>
        <dbReference type="PROSITE" id="PS51203"/>
    </source>
</evidence>
<dbReference type="PANTHER" id="PTHR45862">
    <property type="entry name" value="PROTEIN SGT1 HOMOLOG"/>
    <property type="match status" value="1"/>
</dbReference>
<feature type="compositionally biased region" description="Basic and acidic residues" evidence="2">
    <location>
        <begin position="447"/>
        <end position="458"/>
    </location>
</feature>
<dbReference type="InterPro" id="IPR007699">
    <property type="entry name" value="SGS_dom"/>
</dbReference>
<dbReference type="PROSITE" id="PS51203">
    <property type="entry name" value="CS"/>
    <property type="match status" value="1"/>
</dbReference>
<dbReference type="InterPro" id="IPR011990">
    <property type="entry name" value="TPR-like_helical_dom_sf"/>
</dbReference>
<dbReference type="InterPro" id="IPR008978">
    <property type="entry name" value="HSP20-like_chaperone"/>
</dbReference>
<dbReference type="Gene3D" id="1.25.40.10">
    <property type="entry name" value="Tetratricopeptide repeat domain"/>
    <property type="match status" value="1"/>
</dbReference>
<evidence type="ECO:0008006" key="7">
    <source>
        <dbReference type="Google" id="ProtNLM"/>
    </source>
</evidence>
<comment type="caution">
    <text evidence="5">The sequence shown here is derived from an EMBL/GenBank/DDBJ whole genome shotgun (WGS) entry which is preliminary data.</text>
</comment>
<feature type="region of interest" description="Disordered" evidence="2">
    <location>
        <begin position="433"/>
        <end position="458"/>
    </location>
</feature>
<dbReference type="FunFam" id="1.25.40.10:FF:000891">
    <property type="entry name" value="SGT1 and CS domain protein"/>
    <property type="match status" value="1"/>
</dbReference>
<dbReference type="FunFam" id="2.60.40.790:FF:000079">
    <property type="entry name" value="SGT1 and CS domain protein"/>
    <property type="match status" value="1"/>
</dbReference>
<evidence type="ECO:0000313" key="6">
    <source>
        <dbReference type="Proteomes" id="UP000094569"/>
    </source>
</evidence>
<dbReference type="InterPro" id="IPR007052">
    <property type="entry name" value="CS_dom"/>
</dbReference>
<evidence type="ECO:0000259" key="3">
    <source>
        <dbReference type="PROSITE" id="PS51048"/>
    </source>
</evidence>
<feature type="compositionally biased region" description="Basic and acidic residues" evidence="2">
    <location>
        <begin position="333"/>
        <end position="345"/>
    </location>
</feature>
<dbReference type="OrthoDB" id="1898560at2759"/>
<feature type="compositionally biased region" description="Basic and acidic residues" evidence="2">
    <location>
        <begin position="358"/>
        <end position="385"/>
    </location>
</feature>
<reference evidence="5 6" key="1">
    <citation type="journal article" date="2016" name="BMC Genomics">
        <title>Comparative genomic and transcriptomic analyses of the Fuzhuan brick tea-fermentation fungus Aspergillus cristatus.</title>
        <authorList>
            <person name="Ge Y."/>
            <person name="Wang Y."/>
            <person name="Liu Y."/>
            <person name="Tan Y."/>
            <person name="Ren X."/>
            <person name="Zhang X."/>
            <person name="Hyde K.D."/>
            <person name="Liu Y."/>
            <person name="Liu Z."/>
        </authorList>
    </citation>
    <scope>NUCLEOTIDE SEQUENCE [LARGE SCALE GENOMIC DNA]</scope>
    <source>
        <strain evidence="5 6">GZAAS20.1005</strain>
    </source>
</reference>
<dbReference type="SUPFAM" id="SSF48452">
    <property type="entry name" value="TPR-like"/>
    <property type="match status" value="1"/>
</dbReference>